<proteinExistence type="predicted"/>
<feature type="compositionally biased region" description="Polar residues" evidence="7">
    <location>
        <begin position="17"/>
        <end position="32"/>
    </location>
</feature>
<dbReference type="GO" id="GO:0000981">
    <property type="term" value="F:DNA-binding transcription factor activity, RNA polymerase II-specific"/>
    <property type="evidence" value="ECO:0007669"/>
    <property type="project" value="InterPro"/>
</dbReference>
<accession>A0A8H5NYR4</accession>
<keyword evidence="9" id="KW-1185">Reference proteome</keyword>
<keyword evidence="3" id="KW-0677">Repeat</keyword>
<dbReference type="PANTHER" id="PTHR40626">
    <property type="entry name" value="MIP31509P"/>
    <property type="match status" value="1"/>
</dbReference>
<reference evidence="8 9" key="1">
    <citation type="submission" date="2020-05" db="EMBL/GenBank/DDBJ databases">
        <title>Identification and distribution of gene clusters putatively required for synthesis of sphingolipid metabolism inhibitors in phylogenetically diverse species of the filamentous fungus Fusarium.</title>
        <authorList>
            <person name="Kim H.-S."/>
            <person name="Busman M."/>
            <person name="Brown D.W."/>
            <person name="Divon H."/>
            <person name="Uhlig S."/>
            <person name="Proctor R.H."/>
        </authorList>
    </citation>
    <scope>NUCLEOTIDE SEQUENCE [LARGE SCALE GENOMIC DNA]</scope>
    <source>
        <strain evidence="8 9">NRRL 25211</strain>
    </source>
</reference>
<keyword evidence="5" id="KW-0862">Zinc</keyword>
<sequence length="551" mass="62644">MSSPPPSTDTIDKEHPTPSSLPQMDTEETQSLADQTLEMFLPDLELFFPESTEQEAPSLPSSRPTYLRSPNHTGYSFFRAEGFASTPSADGSLSDISHDCPSSIEFNGHLPNINPISLSLSPKSSPLSMKFRFLAQFTAAHGLANSFECGNILARRKIMSTFGQNGKALSTVNLLAESPVYQRPAHARLWTGSDQVPGWHHPFLGASLLRDWSYPDQSGHLGNVGLIESHQRVYCHPLKSKSHEIVQGIRGVVCHDMRCRGRTINWNPPMESSCIRFFSPPNLDRFMEAFWHFWYPNWPVFHRPTFIATQKPAQLIAALSLIGACVSPEKTDRDQAMLWIEAVGDWIHHDPKFSEDAVPQTDDEVQRLQLELRLDMVRAAYAIILIMTWEGNEKQMTVARRTRFSQVICVARSLCFFPIAQKNVSGGPDPSNHFQSWMLFALREECIRTLIYVFLLDCAFVMFFNSAPRMAIIELQFSLAKPEACFNALTPEMWLNQLKEWSECQYTDHELTLFEAIRMILKDELQPEEWEMIQKTNLLNLFAITCGKPLQ</sequence>
<feature type="region of interest" description="Disordered" evidence="7">
    <location>
        <begin position="1"/>
        <end position="32"/>
    </location>
</feature>
<evidence type="ECO:0000256" key="6">
    <source>
        <dbReference type="ARBA" id="ARBA00023242"/>
    </source>
</evidence>
<keyword evidence="6" id="KW-0539">Nucleus</keyword>
<comment type="caution">
    <text evidence="8">The sequence shown here is derived from an EMBL/GenBank/DDBJ whole genome shotgun (WGS) entry which is preliminary data.</text>
</comment>
<dbReference type="Proteomes" id="UP000544095">
    <property type="component" value="Unassembled WGS sequence"/>
</dbReference>
<evidence type="ECO:0000256" key="5">
    <source>
        <dbReference type="ARBA" id="ARBA00022833"/>
    </source>
</evidence>
<dbReference type="GO" id="GO:0008270">
    <property type="term" value="F:zinc ion binding"/>
    <property type="evidence" value="ECO:0007669"/>
    <property type="project" value="UniProtKB-KW"/>
</dbReference>
<dbReference type="PANTHER" id="PTHR40626:SF3">
    <property type="entry name" value="TRANSCRIPTION FACTOR WITH C2H2 AND ZN(2)-CYS(6) DNA BINDING DOMAIN (EUROFUNG)-RELATED"/>
    <property type="match status" value="1"/>
</dbReference>
<evidence type="ECO:0000256" key="1">
    <source>
        <dbReference type="ARBA" id="ARBA00004123"/>
    </source>
</evidence>
<organism evidence="8 9">
    <name type="scientific">Fusarium pseudoanthophilum</name>
    <dbReference type="NCBI Taxonomy" id="48495"/>
    <lineage>
        <taxon>Eukaryota</taxon>
        <taxon>Fungi</taxon>
        <taxon>Dikarya</taxon>
        <taxon>Ascomycota</taxon>
        <taxon>Pezizomycotina</taxon>
        <taxon>Sordariomycetes</taxon>
        <taxon>Hypocreomycetidae</taxon>
        <taxon>Hypocreales</taxon>
        <taxon>Nectriaceae</taxon>
        <taxon>Fusarium</taxon>
        <taxon>Fusarium fujikuroi species complex</taxon>
    </lineage>
</organism>
<name>A0A8H5NYR4_9HYPO</name>
<dbReference type="AlphaFoldDB" id="A0A8H5NYR4"/>
<evidence type="ECO:0000256" key="7">
    <source>
        <dbReference type="SAM" id="MobiDB-lite"/>
    </source>
</evidence>
<evidence type="ECO:0000313" key="9">
    <source>
        <dbReference type="Proteomes" id="UP000544095"/>
    </source>
</evidence>
<protein>
    <submittedName>
        <fullName evidence="8">Zinc finger C2H2 type domain-containing protein</fullName>
    </submittedName>
</protein>
<dbReference type="InterPro" id="IPR051059">
    <property type="entry name" value="VerF-like"/>
</dbReference>
<dbReference type="GO" id="GO:0005634">
    <property type="term" value="C:nucleus"/>
    <property type="evidence" value="ECO:0007669"/>
    <property type="project" value="UniProtKB-SubCell"/>
</dbReference>
<dbReference type="EMBL" id="JAAOAR010000455">
    <property type="protein sequence ID" value="KAF5581858.1"/>
    <property type="molecule type" value="Genomic_DNA"/>
</dbReference>
<gene>
    <name evidence="8" type="ORF">FPANT_8777</name>
</gene>
<keyword evidence="4" id="KW-0863">Zinc-finger</keyword>
<evidence type="ECO:0000256" key="4">
    <source>
        <dbReference type="ARBA" id="ARBA00022771"/>
    </source>
</evidence>
<evidence type="ECO:0000256" key="2">
    <source>
        <dbReference type="ARBA" id="ARBA00022723"/>
    </source>
</evidence>
<dbReference type="GO" id="GO:0000785">
    <property type="term" value="C:chromatin"/>
    <property type="evidence" value="ECO:0007669"/>
    <property type="project" value="TreeGrafter"/>
</dbReference>
<evidence type="ECO:0000256" key="3">
    <source>
        <dbReference type="ARBA" id="ARBA00022737"/>
    </source>
</evidence>
<comment type="subcellular location">
    <subcellularLocation>
        <location evidence="1">Nucleus</location>
    </subcellularLocation>
</comment>
<keyword evidence="2" id="KW-0479">Metal-binding</keyword>
<dbReference type="GO" id="GO:0000978">
    <property type="term" value="F:RNA polymerase II cis-regulatory region sequence-specific DNA binding"/>
    <property type="evidence" value="ECO:0007669"/>
    <property type="project" value="InterPro"/>
</dbReference>
<evidence type="ECO:0000313" key="8">
    <source>
        <dbReference type="EMBL" id="KAF5581858.1"/>
    </source>
</evidence>